<evidence type="ECO:0000256" key="2">
    <source>
        <dbReference type="ARBA" id="ARBA00023015"/>
    </source>
</evidence>
<feature type="region of interest" description="Disordered" evidence="5">
    <location>
        <begin position="445"/>
        <end position="475"/>
    </location>
</feature>
<protein>
    <recommendedName>
        <fullName evidence="6">Runt domain-containing protein</fullName>
    </recommendedName>
</protein>
<dbReference type="PANTHER" id="PTHR11950">
    <property type="entry name" value="RUNT RELATED"/>
    <property type="match status" value="1"/>
</dbReference>
<dbReference type="AlphaFoldDB" id="A0AAV1KVM2"/>
<dbReference type="InterPro" id="IPR000040">
    <property type="entry name" value="AML1_Runt"/>
</dbReference>
<evidence type="ECO:0000256" key="5">
    <source>
        <dbReference type="SAM" id="MobiDB-lite"/>
    </source>
</evidence>
<feature type="compositionally biased region" description="Low complexity" evidence="5">
    <location>
        <begin position="331"/>
        <end position="347"/>
    </location>
</feature>
<keyword evidence="8" id="KW-1185">Reference proteome</keyword>
<comment type="subcellular location">
    <subcellularLocation>
        <location evidence="1">Nucleus</location>
    </subcellularLocation>
</comment>
<evidence type="ECO:0000259" key="6">
    <source>
        <dbReference type="PROSITE" id="PS51062"/>
    </source>
</evidence>
<evidence type="ECO:0000256" key="1">
    <source>
        <dbReference type="ARBA" id="ARBA00004123"/>
    </source>
</evidence>
<dbReference type="SUPFAM" id="SSF49417">
    <property type="entry name" value="p53-like transcription factors"/>
    <property type="match status" value="1"/>
</dbReference>
<sequence length="475" mass="50910">MHLTGASSGAVSPDTNSTLLHETYTKMTSDILAERTLGDFLSEHPGELVRTGSPHFVCTVLPPHWRSNKTLPVAFKVVALGDIGDGTLVTVRAGNDENCCAELRNSSAVMKNQVAKFNDLRFVGRSGRGKSFTLTITVSTTPPQVTTYNKAIKVTVDGPREPRSKTMLSLLGQQQQFHFAFGQRPFPFPPDPLGGFRMPPITTCQNMSQFGLSSSNSHWGYGSAGAYPAYLPSCAAPSATQFNPPALGFPGSVPDQTPTQDFTANNTVLPDTTGVDLDQQLSGLVGSSPSHHGSLLPRYNNNADYGLSTGPRSLSDNSSQPESPVQDDLLTSNTSNNIGHNHSNSSNFPSLMGSQNASYAGSNCNNSLYPVLPASLLYSQLYTAANQTHNFHSLHSNSIHHSTQNHHNELQTMMDQISSTTNNHRQHGNHGHGDLLLGGGNSCAAAASRGEDGRVNSLGQRGNPQPDSNTVWRPY</sequence>
<dbReference type="InterPro" id="IPR008967">
    <property type="entry name" value="p53-like_TF_DNA-bd_sf"/>
</dbReference>
<dbReference type="GO" id="GO:0001709">
    <property type="term" value="P:cell fate determination"/>
    <property type="evidence" value="ECO:0007669"/>
    <property type="project" value="UniProtKB-ARBA"/>
</dbReference>
<comment type="caution">
    <text evidence="7">The sequence shown here is derived from an EMBL/GenBank/DDBJ whole genome shotgun (WGS) entry which is preliminary data.</text>
</comment>
<dbReference type="Pfam" id="PF00853">
    <property type="entry name" value="Runt"/>
    <property type="match status" value="1"/>
</dbReference>
<feature type="compositionally biased region" description="Polar residues" evidence="5">
    <location>
        <begin position="254"/>
        <end position="270"/>
    </location>
</feature>
<name>A0AAV1KVM2_9NEOP</name>
<dbReference type="Proteomes" id="UP001314205">
    <property type="component" value="Unassembled WGS sequence"/>
</dbReference>
<dbReference type="GO" id="GO:0005634">
    <property type="term" value="C:nucleus"/>
    <property type="evidence" value="ECO:0007669"/>
    <property type="project" value="UniProtKB-SubCell"/>
</dbReference>
<feature type="domain" description="Runt" evidence="6">
    <location>
        <begin position="36"/>
        <end position="164"/>
    </location>
</feature>
<keyword evidence="3" id="KW-0804">Transcription</keyword>
<evidence type="ECO:0000256" key="4">
    <source>
        <dbReference type="ARBA" id="ARBA00023242"/>
    </source>
</evidence>
<dbReference type="InterPro" id="IPR012346">
    <property type="entry name" value="p53/RUNT-type_TF_DNA-bd_sf"/>
</dbReference>
<dbReference type="PRINTS" id="PR00967">
    <property type="entry name" value="ONCOGENEAML1"/>
</dbReference>
<dbReference type="InterPro" id="IPR013524">
    <property type="entry name" value="Runt_dom"/>
</dbReference>
<dbReference type="EMBL" id="CAVLGL010000081">
    <property type="protein sequence ID" value="CAK1587075.1"/>
    <property type="molecule type" value="Genomic_DNA"/>
</dbReference>
<dbReference type="PANTHER" id="PTHR11950:SF50">
    <property type="entry name" value="RUNT RELATED A, ISOFORM D"/>
    <property type="match status" value="1"/>
</dbReference>
<evidence type="ECO:0000313" key="8">
    <source>
        <dbReference type="Proteomes" id="UP001314205"/>
    </source>
</evidence>
<keyword evidence="4" id="KW-0539">Nucleus</keyword>
<proteinExistence type="predicted"/>
<dbReference type="GO" id="GO:0005524">
    <property type="term" value="F:ATP binding"/>
    <property type="evidence" value="ECO:0007669"/>
    <property type="project" value="InterPro"/>
</dbReference>
<evidence type="ECO:0000313" key="7">
    <source>
        <dbReference type="EMBL" id="CAK1587075.1"/>
    </source>
</evidence>
<keyword evidence="2" id="KW-0805">Transcription regulation</keyword>
<dbReference type="FunFam" id="2.60.40.720:FF:000001">
    <property type="entry name" value="Runt-related transcription factor"/>
    <property type="match status" value="1"/>
</dbReference>
<feature type="compositionally biased region" description="Polar residues" evidence="5">
    <location>
        <begin position="310"/>
        <end position="323"/>
    </location>
</feature>
<gene>
    <name evidence="7" type="ORF">PARMNEM_LOCUS7943</name>
</gene>
<dbReference type="GO" id="GO:0000978">
    <property type="term" value="F:RNA polymerase II cis-regulatory region sequence-specific DNA binding"/>
    <property type="evidence" value="ECO:0007669"/>
    <property type="project" value="TreeGrafter"/>
</dbReference>
<reference evidence="7 8" key="1">
    <citation type="submission" date="2023-11" db="EMBL/GenBank/DDBJ databases">
        <authorList>
            <person name="Hedman E."/>
            <person name="Englund M."/>
            <person name="Stromberg M."/>
            <person name="Nyberg Akerstrom W."/>
            <person name="Nylinder S."/>
            <person name="Jareborg N."/>
            <person name="Kallberg Y."/>
            <person name="Kronander E."/>
        </authorList>
    </citation>
    <scope>NUCLEOTIDE SEQUENCE [LARGE SCALE GENOMIC DNA]</scope>
</reference>
<feature type="compositionally biased region" description="Polar residues" evidence="5">
    <location>
        <begin position="279"/>
        <end position="291"/>
    </location>
</feature>
<accession>A0AAV1KVM2</accession>
<dbReference type="GO" id="GO:0000981">
    <property type="term" value="F:DNA-binding transcription factor activity, RNA polymerase II-specific"/>
    <property type="evidence" value="ECO:0007669"/>
    <property type="project" value="TreeGrafter"/>
</dbReference>
<feature type="compositionally biased region" description="Polar residues" evidence="5">
    <location>
        <begin position="457"/>
        <end position="475"/>
    </location>
</feature>
<dbReference type="Gene3D" id="2.60.40.720">
    <property type="match status" value="1"/>
</dbReference>
<dbReference type="PROSITE" id="PS51062">
    <property type="entry name" value="RUNT"/>
    <property type="match status" value="1"/>
</dbReference>
<feature type="region of interest" description="Disordered" evidence="5">
    <location>
        <begin position="246"/>
        <end position="349"/>
    </location>
</feature>
<evidence type="ECO:0000256" key="3">
    <source>
        <dbReference type="ARBA" id="ARBA00023163"/>
    </source>
</evidence>
<organism evidence="7 8">
    <name type="scientific">Parnassius mnemosyne</name>
    <name type="common">clouded apollo</name>
    <dbReference type="NCBI Taxonomy" id="213953"/>
    <lineage>
        <taxon>Eukaryota</taxon>
        <taxon>Metazoa</taxon>
        <taxon>Ecdysozoa</taxon>
        <taxon>Arthropoda</taxon>
        <taxon>Hexapoda</taxon>
        <taxon>Insecta</taxon>
        <taxon>Pterygota</taxon>
        <taxon>Neoptera</taxon>
        <taxon>Endopterygota</taxon>
        <taxon>Lepidoptera</taxon>
        <taxon>Glossata</taxon>
        <taxon>Ditrysia</taxon>
        <taxon>Papilionoidea</taxon>
        <taxon>Papilionidae</taxon>
        <taxon>Parnassiinae</taxon>
        <taxon>Parnassini</taxon>
        <taxon>Parnassius</taxon>
        <taxon>Driopa</taxon>
    </lineage>
</organism>